<proteinExistence type="predicted"/>
<dbReference type="OrthoDB" id="3227035at2759"/>
<dbReference type="EMBL" id="CAJNOK010035800">
    <property type="protein sequence ID" value="CAF1516714.1"/>
    <property type="molecule type" value="Genomic_DNA"/>
</dbReference>
<comment type="caution">
    <text evidence="1">The sequence shown here is derived from an EMBL/GenBank/DDBJ whole genome shotgun (WGS) entry which is preliminary data.</text>
</comment>
<gene>
    <name evidence="1" type="ORF">GPM918_LOCUS31180</name>
    <name evidence="2" type="ORF">OVA965_LOCUS37616</name>
    <name evidence="3" type="ORF">SRO942_LOCUS31814</name>
    <name evidence="4" type="ORF">TMI583_LOCUS38709</name>
</gene>
<dbReference type="EMBL" id="CAJOBC010067387">
    <property type="protein sequence ID" value="CAF4231060.1"/>
    <property type="molecule type" value="Genomic_DNA"/>
</dbReference>
<dbReference type="Proteomes" id="UP000681722">
    <property type="component" value="Unassembled WGS sequence"/>
</dbReference>
<keyword evidence="5" id="KW-1185">Reference proteome</keyword>
<dbReference type="AlphaFoldDB" id="A0A815HYR4"/>
<dbReference type="EMBL" id="CAJNOQ010015177">
    <property type="protein sequence ID" value="CAF1356817.1"/>
    <property type="molecule type" value="Genomic_DNA"/>
</dbReference>
<evidence type="ECO:0000313" key="3">
    <source>
        <dbReference type="EMBL" id="CAF4231060.1"/>
    </source>
</evidence>
<dbReference type="Proteomes" id="UP000663829">
    <property type="component" value="Unassembled WGS sequence"/>
</dbReference>
<dbReference type="Proteomes" id="UP000677228">
    <property type="component" value="Unassembled WGS sequence"/>
</dbReference>
<evidence type="ECO:0000313" key="5">
    <source>
        <dbReference type="Proteomes" id="UP000663829"/>
    </source>
</evidence>
<accession>A0A815HYR4</accession>
<dbReference type="Gene3D" id="3.30.70.100">
    <property type="match status" value="1"/>
</dbReference>
<sequence>MTLLYHLGNGVFGIFDAFETTDDRQKHLSGEIATALFEQAPHLLAVQPIIEQVDVLASKSIVAQKT</sequence>
<dbReference type="SUPFAM" id="SSF54909">
    <property type="entry name" value="Dimeric alpha+beta barrel"/>
    <property type="match status" value="1"/>
</dbReference>
<protein>
    <recommendedName>
        <fullName evidence="6">Antibiotic biosynthesis monooxygenase</fullName>
    </recommendedName>
</protein>
<name>A0A815HYR4_9BILA</name>
<evidence type="ECO:0000313" key="2">
    <source>
        <dbReference type="EMBL" id="CAF1516714.1"/>
    </source>
</evidence>
<evidence type="ECO:0000313" key="1">
    <source>
        <dbReference type="EMBL" id="CAF1356817.1"/>
    </source>
</evidence>
<evidence type="ECO:0000313" key="4">
    <source>
        <dbReference type="EMBL" id="CAF4304047.1"/>
    </source>
</evidence>
<dbReference type="InterPro" id="IPR011008">
    <property type="entry name" value="Dimeric_a/b-barrel"/>
</dbReference>
<dbReference type="EMBL" id="CAJOBA010057904">
    <property type="protein sequence ID" value="CAF4304047.1"/>
    <property type="molecule type" value="Genomic_DNA"/>
</dbReference>
<dbReference type="Proteomes" id="UP000682733">
    <property type="component" value="Unassembled WGS sequence"/>
</dbReference>
<organism evidence="1 5">
    <name type="scientific">Didymodactylos carnosus</name>
    <dbReference type="NCBI Taxonomy" id="1234261"/>
    <lineage>
        <taxon>Eukaryota</taxon>
        <taxon>Metazoa</taxon>
        <taxon>Spiralia</taxon>
        <taxon>Gnathifera</taxon>
        <taxon>Rotifera</taxon>
        <taxon>Eurotatoria</taxon>
        <taxon>Bdelloidea</taxon>
        <taxon>Philodinida</taxon>
        <taxon>Philodinidae</taxon>
        <taxon>Didymodactylos</taxon>
    </lineage>
</organism>
<evidence type="ECO:0008006" key="6">
    <source>
        <dbReference type="Google" id="ProtNLM"/>
    </source>
</evidence>
<reference evidence="1" key="1">
    <citation type="submission" date="2021-02" db="EMBL/GenBank/DDBJ databases">
        <authorList>
            <person name="Nowell W R."/>
        </authorList>
    </citation>
    <scope>NUCLEOTIDE SEQUENCE</scope>
</reference>